<proteinExistence type="predicted"/>
<sequence length="74" mass="8461">MTKPKVTYEGLGLHEKSLTVFLSIGDTGAKRMRTLTIPAEVFTSPEMISWVNSAVNRRLRAAWEHDEPFIRGWE</sequence>
<reference evidence="1" key="1">
    <citation type="submission" date="2015-06" db="EMBL/GenBank/DDBJ databases">
        <authorList>
            <person name="Joergensen T."/>
        </authorList>
    </citation>
    <scope>NUCLEOTIDE SEQUENCE</scope>
    <source>
        <strain evidence="1">RGFK1505</strain>
    </source>
</reference>
<reference evidence="1" key="2">
    <citation type="submission" date="2015-07" db="EMBL/GenBank/DDBJ databases">
        <title>Plasmids, circular viruses and viroids from rat gut.</title>
        <authorList>
            <person name="Jorgensen T.J."/>
            <person name="Hansen M.A."/>
            <person name="Xu Z."/>
            <person name="Tabak M.A."/>
            <person name="Sorensen S.J."/>
            <person name="Hansen L.H."/>
        </authorList>
    </citation>
    <scope>NUCLEOTIDE SEQUENCE</scope>
    <source>
        <strain evidence="1">RGFK1505</strain>
    </source>
</reference>
<name>A0A0H5QNN3_9ZZZZ</name>
<organism evidence="1">
    <name type="scientific">uncultured prokaryote</name>
    <dbReference type="NCBI Taxonomy" id="198431"/>
    <lineage>
        <taxon>unclassified sequences</taxon>
        <taxon>environmental samples</taxon>
    </lineage>
</organism>
<accession>A0A0H5QNN3</accession>
<protein>
    <submittedName>
        <fullName evidence="1">Uncharacterized protein</fullName>
    </submittedName>
</protein>
<dbReference type="EMBL" id="LN854042">
    <property type="protein sequence ID" value="CRY97352.1"/>
    <property type="molecule type" value="Genomic_DNA"/>
</dbReference>
<dbReference type="AlphaFoldDB" id="A0A0H5QNN3"/>
<evidence type="ECO:0000313" key="1">
    <source>
        <dbReference type="EMBL" id="CRY97352.1"/>
    </source>
</evidence>